<evidence type="ECO:0000256" key="1">
    <source>
        <dbReference type="SAM" id="MobiDB-lite"/>
    </source>
</evidence>
<feature type="compositionally biased region" description="Gly residues" evidence="1">
    <location>
        <begin position="941"/>
        <end position="951"/>
    </location>
</feature>
<protein>
    <submittedName>
        <fullName evidence="2">Uncharacterized protein</fullName>
    </submittedName>
</protein>
<feature type="compositionally biased region" description="Basic and acidic residues" evidence="1">
    <location>
        <begin position="414"/>
        <end position="425"/>
    </location>
</feature>
<feature type="region of interest" description="Disordered" evidence="1">
    <location>
        <begin position="1"/>
        <end position="211"/>
    </location>
</feature>
<feature type="compositionally biased region" description="Low complexity" evidence="1">
    <location>
        <begin position="188"/>
        <end position="200"/>
    </location>
</feature>
<keyword evidence="3" id="KW-1185">Reference proteome</keyword>
<dbReference type="EMBL" id="ML977198">
    <property type="protein sequence ID" value="KAF1981500.1"/>
    <property type="molecule type" value="Genomic_DNA"/>
</dbReference>
<feature type="compositionally biased region" description="Pro residues" evidence="1">
    <location>
        <begin position="853"/>
        <end position="862"/>
    </location>
</feature>
<feature type="region of interest" description="Disordered" evidence="1">
    <location>
        <begin position="376"/>
        <end position="471"/>
    </location>
</feature>
<name>A0A6G1GL05_9PEZI</name>
<dbReference type="PANTHER" id="PTHR48125:SF10">
    <property type="entry name" value="OS12G0136300 PROTEIN"/>
    <property type="match status" value="1"/>
</dbReference>
<reference evidence="2" key="1">
    <citation type="journal article" date="2020" name="Stud. Mycol.">
        <title>101 Dothideomycetes genomes: a test case for predicting lifestyles and emergence of pathogens.</title>
        <authorList>
            <person name="Haridas S."/>
            <person name="Albert R."/>
            <person name="Binder M."/>
            <person name="Bloem J."/>
            <person name="Labutti K."/>
            <person name="Salamov A."/>
            <person name="Andreopoulos B."/>
            <person name="Baker S."/>
            <person name="Barry K."/>
            <person name="Bills G."/>
            <person name="Bluhm B."/>
            <person name="Cannon C."/>
            <person name="Castanera R."/>
            <person name="Culley D."/>
            <person name="Daum C."/>
            <person name="Ezra D."/>
            <person name="Gonzalez J."/>
            <person name="Henrissat B."/>
            <person name="Kuo A."/>
            <person name="Liang C."/>
            <person name="Lipzen A."/>
            <person name="Lutzoni F."/>
            <person name="Magnuson J."/>
            <person name="Mondo S."/>
            <person name="Nolan M."/>
            <person name="Ohm R."/>
            <person name="Pangilinan J."/>
            <person name="Park H.-J."/>
            <person name="Ramirez L."/>
            <person name="Alfaro M."/>
            <person name="Sun H."/>
            <person name="Tritt A."/>
            <person name="Yoshinaga Y."/>
            <person name="Zwiers L.-H."/>
            <person name="Turgeon B."/>
            <person name="Goodwin S."/>
            <person name="Spatafora J."/>
            <person name="Crous P."/>
            <person name="Grigoriev I."/>
        </authorList>
    </citation>
    <scope>NUCLEOTIDE SEQUENCE</scope>
    <source>
        <strain evidence="2">CBS 113979</strain>
    </source>
</reference>
<accession>A0A6G1GL05</accession>
<evidence type="ECO:0000313" key="3">
    <source>
        <dbReference type="Proteomes" id="UP000800041"/>
    </source>
</evidence>
<feature type="region of interest" description="Disordered" evidence="1">
    <location>
        <begin position="925"/>
        <end position="951"/>
    </location>
</feature>
<gene>
    <name evidence="2" type="ORF">K402DRAFT_425357</name>
</gene>
<organism evidence="2 3">
    <name type="scientific">Aulographum hederae CBS 113979</name>
    <dbReference type="NCBI Taxonomy" id="1176131"/>
    <lineage>
        <taxon>Eukaryota</taxon>
        <taxon>Fungi</taxon>
        <taxon>Dikarya</taxon>
        <taxon>Ascomycota</taxon>
        <taxon>Pezizomycotina</taxon>
        <taxon>Dothideomycetes</taxon>
        <taxon>Pleosporomycetidae</taxon>
        <taxon>Aulographales</taxon>
        <taxon>Aulographaceae</taxon>
    </lineage>
</organism>
<dbReference type="PANTHER" id="PTHR48125">
    <property type="entry name" value="LP07818P1"/>
    <property type="match status" value="1"/>
</dbReference>
<dbReference type="AlphaFoldDB" id="A0A6G1GL05"/>
<feature type="region of interest" description="Disordered" evidence="1">
    <location>
        <begin position="782"/>
        <end position="898"/>
    </location>
</feature>
<sequence>MAEDRRDTARPSTAATSEADKGSPEAGASQTPNVPAAAPSQPVETGSDSPSSPPPPGENASGPLNSHPPPGQGASDPPSSPPPHGDSASESPSSPSPPGEGASEPPSAPASSDTAIPSSLYMDALNNVPSKHPPTEEGPVPLGFNQNFNLNVPAAQGAANSEELPVSPTGSTPEGPPVPPALNFEGSAQQPAPAATQQAPVGPEEEEEEEEEEFLEENLRLRRADELISLAREELNLESDNSERLYSYRFRYTKAMDRHYVPLMNLMNRYKGRSLTELVLGDNRDHRLQEAARLRYPNLNPEQARKLTQRDALIARAKEREVIVPRHSAGAPRSERRDMYYDTVLPHYPNPFPLTGNGHVPGVDNPAREAYNFRKMASSPGGASDNSPTTPITEDPDKISKAPKPPPGQQPNAHLDKKPDTRVKNDLGVMEDGPPLNASANTASRADGEQAPQTANQKTGAEEPDAEEPRARKRSLWFHFVTLFPTKKVSTNAPLLGEHLDENDMDEVIKAAKNAANGENVYIPEAAARLAGHRGLGLDDSMRQRRRLRKGKLTDTCPLGTWNATARNLWDEVGLWNQDLGSWQPGWEVGSNFESVRAMHVIWDDSCRHTTHGLPHWPDFNGKLTPRQNRVRVLETAYERIRVYSQGYKGDLDENNPRHHRYIKQLRKDNAAVETIRALLQQERECRSPPTMIAYDNEFDRVENRVRFLEHAIELMCYRHMLKYVYLPDNKMRFIEDERHLDCSLLQLRQTYLARDIPIARDREVIGLPILADPSLDSGITRYISDPPVDSPFQPVNDPLGPDFNPDHRHYGRPPGPYRNTRSIAPAQPRPLPAVIANAQTKRKRQASTTPRSPAPRVPTPPRTQEEVRFRQLYPHAPFPRSRGGRSRLPSHASGSEAKTSYIENWRRFASRGFEDNLGQGFSGGLAGGPWRHGHGHGHGHGTGGGAGPAI</sequence>
<evidence type="ECO:0000313" key="2">
    <source>
        <dbReference type="EMBL" id="KAF1981500.1"/>
    </source>
</evidence>
<proteinExistence type="predicted"/>
<dbReference type="Proteomes" id="UP000800041">
    <property type="component" value="Unassembled WGS sequence"/>
</dbReference>
<feature type="compositionally biased region" description="Low complexity" evidence="1">
    <location>
        <begin position="85"/>
        <end position="112"/>
    </location>
</feature>